<evidence type="ECO:0000256" key="2">
    <source>
        <dbReference type="ARBA" id="ARBA00022840"/>
    </source>
</evidence>
<evidence type="ECO:0000313" key="4">
    <source>
        <dbReference type="EMBL" id="MBC8176898.1"/>
    </source>
</evidence>
<evidence type="ECO:0000313" key="5">
    <source>
        <dbReference type="Proteomes" id="UP000650524"/>
    </source>
</evidence>
<dbReference type="InterPro" id="IPR050445">
    <property type="entry name" value="Bact_polysacc_biosynth/exp"/>
</dbReference>
<dbReference type="CDD" id="cd05387">
    <property type="entry name" value="BY-kinase"/>
    <property type="match status" value="1"/>
</dbReference>
<organism evidence="4 5">
    <name type="scientific">Candidatus Desulfacyla euxinica</name>
    <dbReference type="NCBI Taxonomy" id="2841693"/>
    <lineage>
        <taxon>Bacteria</taxon>
        <taxon>Deltaproteobacteria</taxon>
        <taxon>Candidatus Desulfacyla</taxon>
    </lineage>
</organism>
<dbReference type="InterPro" id="IPR005702">
    <property type="entry name" value="Wzc-like_C"/>
</dbReference>
<keyword evidence="4" id="KW-0808">Transferase</keyword>
<dbReference type="EMBL" id="JACNJD010000172">
    <property type="protein sequence ID" value="MBC8176898.1"/>
    <property type="molecule type" value="Genomic_DNA"/>
</dbReference>
<name>A0A8J6MZR3_9DELT</name>
<comment type="caution">
    <text evidence="4">The sequence shown here is derived from an EMBL/GenBank/DDBJ whole genome shotgun (WGS) entry which is preliminary data.</text>
</comment>
<sequence>MAKTFEALKRSEAENRVSPVKAFDRTVETENWAQPGPILSYDAERPYHNLRTNVRTRYTGESIKSILFAGSTHGEGASMVAVNFARILARESELKVLLVDLTEKTDQLAESESNKDSIPAPATDLSGHTNSKITERKTGPGNLYALEYNDNHSGFIGLIESGALDHVLKEAYDRFDYIILVAPPVLASLEARAICAKVDGVVLVLASGKTRWQIAQKAKETLETAGGEILGVVLNKAKHYIPQWIYRRL</sequence>
<keyword evidence="4" id="KW-0418">Kinase</keyword>
<feature type="region of interest" description="Disordered" evidence="3">
    <location>
        <begin position="108"/>
        <end position="136"/>
    </location>
</feature>
<evidence type="ECO:0000256" key="3">
    <source>
        <dbReference type="SAM" id="MobiDB-lite"/>
    </source>
</evidence>
<proteinExistence type="predicted"/>
<accession>A0A8J6MZR3</accession>
<dbReference type="PANTHER" id="PTHR32309:SF13">
    <property type="entry name" value="FERRIC ENTEROBACTIN TRANSPORT PROTEIN FEPE"/>
    <property type="match status" value="1"/>
</dbReference>
<keyword evidence="2" id="KW-0067">ATP-binding</keyword>
<dbReference type="SUPFAM" id="SSF52540">
    <property type="entry name" value="P-loop containing nucleoside triphosphate hydrolases"/>
    <property type="match status" value="1"/>
</dbReference>
<protein>
    <submittedName>
        <fullName evidence="4">CpsD/CapB family tyrosine-protein kinase</fullName>
    </submittedName>
</protein>
<dbReference type="GO" id="GO:0005886">
    <property type="term" value="C:plasma membrane"/>
    <property type="evidence" value="ECO:0007669"/>
    <property type="project" value="TreeGrafter"/>
</dbReference>
<dbReference type="InterPro" id="IPR027417">
    <property type="entry name" value="P-loop_NTPase"/>
</dbReference>
<dbReference type="PANTHER" id="PTHR32309">
    <property type="entry name" value="TYROSINE-PROTEIN KINASE"/>
    <property type="match status" value="1"/>
</dbReference>
<reference evidence="4 5" key="1">
    <citation type="submission" date="2020-08" db="EMBL/GenBank/DDBJ databases">
        <title>Bridging the membrane lipid divide: bacteria of the FCB group superphylum have the potential to synthesize archaeal ether lipids.</title>
        <authorList>
            <person name="Villanueva L."/>
            <person name="Von Meijenfeldt F.A.B."/>
            <person name="Westbye A.B."/>
            <person name="Yadav S."/>
            <person name="Hopmans E.C."/>
            <person name="Dutilh B.E."/>
            <person name="Sinninghe Damste J.S."/>
        </authorList>
    </citation>
    <scope>NUCLEOTIDE SEQUENCE [LARGE SCALE GENOMIC DNA]</scope>
    <source>
        <strain evidence="4">NIOZ-UU27</strain>
    </source>
</reference>
<dbReference type="GO" id="GO:0004713">
    <property type="term" value="F:protein tyrosine kinase activity"/>
    <property type="evidence" value="ECO:0007669"/>
    <property type="project" value="TreeGrafter"/>
</dbReference>
<dbReference type="Gene3D" id="3.40.50.300">
    <property type="entry name" value="P-loop containing nucleotide triphosphate hydrolases"/>
    <property type="match status" value="1"/>
</dbReference>
<dbReference type="AlphaFoldDB" id="A0A8J6MZR3"/>
<dbReference type="Proteomes" id="UP000650524">
    <property type="component" value="Unassembled WGS sequence"/>
</dbReference>
<keyword evidence="1" id="KW-0547">Nucleotide-binding</keyword>
<gene>
    <name evidence="4" type="ORF">H8E19_05790</name>
</gene>
<evidence type="ECO:0000256" key="1">
    <source>
        <dbReference type="ARBA" id="ARBA00022741"/>
    </source>
</evidence>